<dbReference type="KEGG" id="dho:Dia5BBH33_19130"/>
<gene>
    <name evidence="1" type="ORF">Dia5BBH33_19130</name>
</gene>
<dbReference type="EMBL" id="AP019697">
    <property type="protein sequence ID" value="BBK25978.1"/>
    <property type="molecule type" value="Genomic_DNA"/>
</dbReference>
<proteinExistence type="predicted"/>
<keyword evidence="2" id="KW-1185">Reference proteome</keyword>
<sequence>MPGPNTDAGRIGLIIHWALKSKKVPTSEARLYGFELDLALEGKVSAEPTDELYFGQTLVWLYGFLHSLPQIFIVSLSHFPT</sequence>
<name>A0A8D4UVV6_9FIRM</name>
<dbReference type="Proteomes" id="UP000320585">
    <property type="component" value="Chromosome"/>
</dbReference>
<evidence type="ECO:0000313" key="1">
    <source>
        <dbReference type="EMBL" id="BBK25978.1"/>
    </source>
</evidence>
<reference evidence="2" key="1">
    <citation type="submission" date="2019-05" db="EMBL/GenBank/DDBJ databases">
        <title>Complete genome sequencing of Dialister sp. strain 5BBH33.</title>
        <authorList>
            <person name="Sakamoto M."/>
            <person name="Murakami T."/>
            <person name="Mori H."/>
        </authorList>
    </citation>
    <scope>NUCLEOTIDE SEQUENCE [LARGE SCALE GENOMIC DNA]</scope>
    <source>
        <strain evidence="2">5BBH33</strain>
    </source>
</reference>
<protein>
    <submittedName>
        <fullName evidence="1">Uncharacterized protein</fullName>
    </submittedName>
</protein>
<organism evidence="1 2">
    <name type="scientific">Dialister hominis</name>
    <dbReference type="NCBI Taxonomy" id="2582419"/>
    <lineage>
        <taxon>Bacteria</taxon>
        <taxon>Bacillati</taxon>
        <taxon>Bacillota</taxon>
        <taxon>Negativicutes</taxon>
        <taxon>Veillonellales</taxon>
        <taxon>Veillonellaceae</taxon>
        <taxon>Dialister</taxon>
    </lineage>
</organism>
<dbReference type="AlphaFoldDB" id="A0A8D4UVV6"/>
<evidence type="ECO:0000313" key="2">
    <source>
        <dbReference type="Proteomes" id="UP000320585"/>
    </source>
</evidence>
<accession>A0A8D4UVV6</accession>